<keyword evidence="1" id="KW-0812">Transmembrane</keyword>
<dbReference type="Proteomes" id="UP000193067">
    <property type="component" value="Unassembled WGS sequence"/>
</dbReference>
<reference evidence="2 3" key="1">
    <citation type="journal article" date="2015" name="Biotechnol. Biofuels">
        <title>Enhanced degradation of softwood versus hardwood by the white-rot fungus Pycnoporus coccineus.</title>
        <authorList>
            <person name="Couturier M."/>
            <person name="Navarro D."/>
            <person name="Chevret D."/>
            <person name="Henrissat B."/>
            <person name="Piumi F."/>
            <person name="Ruiz-Duenas F.J."/>
            <person name="Martinez A.T."/>
            <person name="Grigoriev I.V."/>
            <person name="Riley R."/>
            <person name="Lipzen A."/>
            <person name="Berrin J.G."/>
            <person name="Master E.R."/>
            <person name="Rosso M.N."/>
        </authorList>
    </citation>
    <scope>NUCLEOTIDE SEQUENCE [LARGE SCALE GENOMIC DNA]</scope>
    <source>
        <strain evidence="2 3">BRFM310</strain>
    </source>
</reference>
<proteinExistence type="predicted"/>
<keyword evidence="1" id="KW-0472">Membrane</keyword>
<feature type="transmembrane region" description="Helical" evidence="1">
    <location>
        <begin position="108"/>
        <end position="126"/>
    </location>
</feature>
<dbReference type="EMBL" id="KZ084123">
    <property type="protein sequence ID" value="OSC99884.1"/>
    <property type="molecule type" value="Genomic_DNA"/>
</dbReference>
<keyword evidence="3" id="KW-1185">Reference proteome</keyword>
<keyword evidence="1" id="KW-1133">Transmembrane helix</keyword>
<evidence type="ECO:0000313" key="2">
    <source>
        <dbReference type="EMBL" id="OSC99884.1"/>
    </source>
</evidence>
<dbReference type="AlphaFoldDB" id="A0A1Y2IFH4"/>
<protein>
    <submittedName>
        <fullName evidence="2">Uncharacterized protein</fullName>
    </submittedName>
</protein>
<name>A0A1Y2IFH4_TRAC3</name>
<gene>
    <name evidence="2" type="ORF">PYCCODRAFT_1460490</name>
</gene>
<organism evidence="2 3">
    <name type="scientific">Trametes coccinea (strain BRFM310)</name>
    <name type="common">Pycnoporus coccineus</name>
    <dbReference type="NCBI Taxonomy" id="1353009"/>
    <lineage>
        <taxon>Eukaryota</taxon>
        <taxon>Fungi</taxon>
        <taxon>Dikarya</taxon>
        <taxon>Basidiomycota</taxon>
        <taxon>Agaricomycotina</taxon>
        <taxon>Agaricomycetes</taxon>
        <taxon>Polyporales</taxon>
        <taxon>Polyporaceae</taxon>
        <taxon>Trametes</taxon>
    </lineage>
</organism>
<accession>A0A1Y2IFH4</accession>
<evidence type="ECO:0000313" key="3">
    <source>
        <dbReference type="Proteomes" id="UP000193067"/>
    </source>
</evidence>
<dbReference type="OrthoDB" id="3366475at2759"/>
<evidence type="ECO:0000256" key="1">
    <source>
        <dbReference type="SAM" id="Phobius"/>
    </source>
</evidence>
<sequence length="178" mass="19196">MSSPTATVFIQAAHTAQAAIPAASPASTSPPIVELARVAGHAVSLSLSYLSRGLSVLARSLLVPLPLLYTPLLYLLGPVIAFAQVLLDIFVFAPYAIVAFVARNVYPIYVFVGAALICAALVGYLARMISVGLTYAIFAPRSPPPAFKHQETAREMPYLRDATPKTRMRKRVSIKEER</sequence>
<feature type="transmembrane region" description="Helical" evidence="1">
    <location>
        <begin position="74"/>
        <end position="102"/>
    </location>
</feature>